<keyword evidence="3" id="KW-1185">Reference proteome</keyword>
<evidence type="ECO:0000313" key="2">
    <source>
        <dbReference type="EMBL" id="KAE9383865.1"/>
    </source>
</evidence>
<protein>
    <recommendedName>
        <fullName evidence="4">CxC1-like cysteine cluster associated with KDZ transposases domain-containing protein</fullName>
    </recommendedName>
</protein>
<accession>A0A6A4GET5</accession>
<dbReference type="Pfam" id="PF18758">
    <property type="entry name" value="KDZ"/>
    <property type="match status" value="1"/>
</dbReference>
<feature type="compositionally biased region" description="Low complexity" evidence="1">
    <location>
        <begin position="30"/>
        <end position="40"/>
    </location>
</feature>
<evidence type="ECO:0008006" key="4">
    <source>
        <dbReference type="Google" id="ProtNLM"/>
    </source>
</evidence>
<gene>
    <name evidence="2" type="ORF">BT96DRAFT_1008699</name>
</gene>
<reference evidence="2" key="1">
    <citation type="journal article" date="2019" name="Environ. Microbiol.">
        <title>Fungal ecological strategies reflected in gene transcription - a case study of two litter decomposers.</title>
        <authorList>
            <person name="Barbi F."/>
            <person name="Kohler A."/>
            <person name="Barry K."/>
            <person name="Baskaran P."/>
            <person name="Daum C."/>
            <person name="Fauchery L."/>
            <person name="Ihrmark K."/>
            <person name="Kuo A."/>
            <person name="LaButti K."/>
            <person name="Lipzen A."/>
            <person name="Morin E."/>
            <person name="Grigoriev I.V."/>
            <person name="Henrissat B."/>
            <person name="Lindahl B."/>
            <person name="Martin F."/>
        </authorList>
    </citation>
    <scope>NUCLEOTIDE SEQUENCE</scope>
    <source>
        <strain evidence="2">JB14</strain>
    </source>
</reference>
<dbReference type="Proteomes" id="UP000799118">
    <property type="component" value="Unassembled WGS sequence"/>
</dbReference>
<dbReference type="PANTHER" id="PTHR33096:SF1">
    <property type="entry name" value="CXC1-LIKE CYSTEINE CLUSTER ASSOCIATED WITH KDZ TRANSPOSASES DOMAIN-CONTAINING PROTEIN"/>
    <property type="match status" value="1"/>
</dbReference>
<dbReference type="EMBL" id="ML770303">
    <property type="protein sequence ID" value="KAE9383865.1"/>
    <property type="molecule type" value="Genomic_DNA"/>
</dbReference>
<name>A0A6A4GET5_9AGAR</name>
<feature type="region of interest" description="Disordered" evidence="1">
    <location>
        <begin position="414"/>
        <end position="436"/>
    </location>
</feature>
<feature type="region of interest" description="Disordered" evidence="1">
    <location>
        <begin position="1"/>
        <end position="44"/>
    </location>
</feature>
<dbReference type="AlphaFoldDB" id="A0A6A4GET5"/>
<feature type="compositionally biased region" description="Basic residues" evidence="1">
    <location>
        <begin position="1"/>
        <end position="10"/>
    </location>
</feature>
<evidence type="ECO:0000256" key="1">
    <source>
        <dbReference type="SAM" id="MobiDB-lite"/>
    </source>
</evidence>
<proteinExistence type="predicted"/>
<dbReference type="InterPro" id="IPR040521">
    <property type="entry name" value="KDZ"/>
</dbReference>
<feature type="compositionally biased region" description="Basic and acidic residues" evidence="1">
    <location>
        <begin position="286"/>
        <end position="304"/>
    </location>
</feature>
<sequence length="1021" mass="117482">MSRLHLSKKNLQRDPIGAQTPPRSAYDLFPSSPRSTSPTKRSAKPIVFLPNGKTLSQRAHLPIPRGQVGFLERPDYNTGATTRVSASSSEDIHNVFGDGGETFVVPTPHSRKRLAQYARWTDEVIPRLIGPYMKYVRESSNLAEELSVEAEECVCLTKGLGLEVLVVRFNKLEKITIRTCACQTAATQLMKRGLFGCAPLRPSLAVDLRVLDFVSRLFLRISPNNTAVCNTIEDFLKCQGYQLRGQDPLRRRFANALQWYNNLQQSTNEFVDSVLQRSRQAIRVDTESTNVTREESPARDDLQSERLFTPESSPSPASEDDKDERPGKRGRRDPIGSVLTRPSDYLRARCPICFGANSRFAEGLSALVCLDACFTQKNNKHSSRDPKHEHPKTVFIPSEEVEIWKKFVEEVRPRRDNSTKAKKGAANPDEEDGFEGSLRVPNSVLDACEDSFTAADGDRQKASTQFFDSTALMGMLCRHDRVLWLVNMTTPGERQHYALTLVNTLFEHLPADWTVGLLYDIACQLERSCVKWDFLENDYLGRLSFAISVFHAFGHGWPCQCIYHPRKRTGFGLADGEGCERFWHSISKLIAYLRVCGHHQRLYTLDSQIQHLDRESLWGLGLWIARKWRHARTQREKADKEVNWSMHDAEFLREQWRLQVESQTRPLPRQSKVAARKAVEEALRLRKIRDTLADNVKRLEQIIIDLSAEPYEVATAELEVVPLREKLEKTQKILIAKERAMGLEGREQYRHLASSPFITHRMNARALKFRLRQKLRSRKFERDRLERSFRRQMNSTSIYALASIPLLVEDPAKRAPANAMAPRPIVMKELFSLDVDDSIWDDIGLSDDDDTADLPLWLCDEHVRTGIRGILLRDRCDEEFLRLRYEEVALEDWFREEWSVVVRSMEDTEDLNIIYQLQEHRKDLARLYVVWERALSTIQRDKLMESWGPLGTELVQAKLEVETELVQKVVEEEDDEDDAEDDFEEFDDDELDVGLIERIDALDLNDNVREMESVNEFDGDM</sequence>
<dbReference type="OrthoDB" id="2955859at2759"/>
<dbReference type="PANTHER" id="PTHR33096">
    <property type="entry name" value="CXC2 DOMAIN-CONTAINING PROTEIN"/>
    <property type="match status" value="1"/>
</dbReference>
<organism evidence="2 3">
    <name type="scientific">Gymnopus androsaceus JB14</name>
    <dbReference type="NCBI Taxonomy" id="1447944"/>
    <lineage>
        <taxon>Eukaryota</taxon>
        <taxon>Fungi</taxon>
        <taxon>Dikarya</taxon>
        <taxon>Basidiomycota</taxon>
        <taxon>Agaricomycotina</taxon>
        <taxon>Agaricomycetes</taxon>
        <taxon>Agaricomycetidae</taxon>
        <taxon>Agaricales</taxon>
        <taxon>Marasmiineae</taxon>
        <taxon>Omphalotaceae</taxon>
        <taxon>Gymnopus</taxon>
    </lineage>
</organism>
<evidence type="ECO:0000313" key="3">
    <source>
        <dbReference type="Proteomes" id="UP000799118"/>
    </source>
</evidence>
<feature type="region of interest" description="Disordered" evidence="1">
    <location>
        <begin position="286"/>
        <end position="338"/>
    </location>
</feature>